<evidence type="ECO:0000313" key="2">
    <source>
        <dbReference type="Proteomes" id="UP000005806"/>
    </source>
</evidence>
<proteinExistence type="predicted"/>
<dbReference type="SUPFAM" id="SSF143100">
    <property type="entry name" value="TTHA1013/TTHA0281-like"/>
    <property type="match status" value="1"/>
</dbReference>
<sequence length="102" mass="11704">MGLVRRSDNIVTYYGDLEKKMILLNYCEKALQKAQYKRLNDGTWFAEIEGFQGVWGNGLTVEECRQDLLEVLEEWIILKLQDGDPLPIIDGLEIKVTTVAEV</sequence>
<accession>A0A822LCA6</accession>
<dbReference type="EMBL" id="CAIH01000173">
    <property type="protein sequence ID" value="CCH92777.1"/>
    <property type="molecule type" value="Genomic_DNA"/>
</dbReference>
<organism evidence="1 2">
    <name type="scientific">Microcystis aeruginosa PCC 9432</name>
    <dbReference type="NCBI Taxonomy" id="1160280"/>
    <lineage>
        <taxon>Bacteria</taxon>
        <taxon>Bacillati</taxon>
        <taxon>Cyanobacteriota</taxon>
        <taxon>Cyanophyceae</taxon>
        <taxon>Oscillatoriophycideae</taxon>
        <taxon>Chroococcales</taxon>
        <taxon>Microcystaceae</taxon>
        <taxon>Microcystis</taxon>
    </lineage>
</organism>
<evidence type="ECO:0008006" key="3">
    <source>
        <dbReference type="Google" id="ProtNLM"/>
    </source>
</evidence>
<dbReference type="InterPro" id="IPR035069">
    <property type="entry name" value="TTHA1013/TTHA0281-like"/>
</dbReference>
<dbReference type="InterPro" id="IPR049389">
    <property type="entry name" value="TTHA0281-like"/>
</dbReference>
<evidence type="ECO:0000313" key="1">
    <source>
        <dbReference type="EMBL" id="CCH92777.1"/>
    </source>
</evidence>
<name>A0A822LCA6_MICAE</name>
<reference evidence="1 2" key="1">
    <citation type="submission" date="2012-04" db="EMBL/GenBank/DDBJ databases">
        <authorList>
            <person name="Genoscope - CEA"/>
        </authorList>
    </citation>
    <scope>NUCLEOTIDE SEQUENCE [LARGE SCALE GENOMIC DNA]</scope>
    <source>
        <strain evidence="1 2">9432</strain>
    </source>
</reference>
<gene>
    <name evidence="1" type="ORF">MICCA_2540001</name>
</gene>
<dbReference type="Pfam" id="PF21748">
    <property type="entry name" value="UPF0150"/>
    <property type="match status" value="1"/>
</dbReference>
<dbReference type="Proteomes" id="UP000005806">
    <property type="component" value="Unassembled WGS sequence"/>
</dbReference>
<comment type="caution">
    <text evidence="1">The sequence shown here is derived from an EMBL/GenBank/DDBJ whole genome shotgun (WGS) entry which is preliminary data.</text>
</comment>
<dbReference type="Gene3D" id="3.30.160.250">
    <property type="match status" value="1"/>
</dbReference>
<protein>
    <recommendedName>
        <fullName evidence="3">Type II toxin-antitoxin system HicB family antitoxin</fullName>
    </recommendedName>
</protein>
<dbReference type="AlphaFoldDB" id="A0A822LCA6"/>